<dbReference type="PANTHER" id="PTHR43433:SF5">
    <property type="entry name" value="AB HYDROLASE-1 DOMAIN-CONTAINING PROTEIN"/>
    <property type="match status" value="1"/>
</dbReference>
<evidence type="ECO:0000313" key="4">
    <source>
        <dbReference type="Proteomes" id="UP000263928"/>
    </source>
</evidence>
<keyword evidence="3" id="KW-0378">Hydrolase</keyword>
<evidence type="ECO:0000259" key="1">
    <source>
        <dbReference type="Pfam" id="PF12697"/>
    </source>
</evidence>
<name>A0A383S6Z1_9ACTN</name>
<keyword evidence="4" id="KW-1185">Reference proteome</keyword>
<dbReference type="SUPFAM" id="SSF53474">
    <property type="entry name" value="alpha/beta-Hydrolases"/>
    <property type="match status" value="1"/>
</dbReference>
<sequence>MRTVLLHGLGQTAKDWDGVITRIPAGEVDCPELFAETTGEVSYSRMLADLEHRYAGTTESLRLCGLSLGAMLAMDYTIRHPDEVASLVLIGAQYRTPRLLMGLQNLLFRCMPGRSFSGMGISKSEVIELARSMRSLDLTPRLGEIVCPVAILCGGRDRANLKASRRLQKLLPQATLHVVPGAGHELNRAAPDAIVDVLDPGALGGADGSSWTSTSQ</sequence>
<dbReference type="OrthoDB" id="7958481at2"/>
<reference evidence="3" key="2">
    <citation type="submission" date="2018-08" db="EMBL/GenBank/DDBJ databases">
        <authorList>
            <person name="Ferrada E.E."/>
            <person name="Latorre B.A."/>
        </authorList>
    </citation>
    <scope>NUCLEOTIDE SEQUENCE [LARGE SCALE GENOMIC DNA]</scope>
    <source>
        <strain evidence="3">Propionibacterium_australiense1</strain>
    </source>
</reference>
<dbReference type="Gene3D" id="3.40.50.1820">
    <property type="entry name" value="alpha/beta hydrolase"/>
    <property type="match status" value="2"/>
</dbReference>
<evidence type="ECO:0000313" key="5">
    <source>
        <dbReference type="Proteomes" id="UP000279336"/>
    </source>
</evidence>
<dbReference type="InterPro" id="IPR050471">
    <property type="entry name" value="AB_hydrolase"/>
</dbReference>
<dbReference type="InterPro" id="IPR000073">
    <property type="entry name" value="AB_hydrolase_1"/>
</dbReference>
<proteinExistence type="predicted"/>
<dbReference type="InterPro" id="IPR029058">
    <property type="entry name" value="AB_hydrolase_fold"/>
</dbReference>
<dbReference type="GO" id="GO:0016787">
    <property type="term" value="F:hydrolase activity"/>
    <property type="evidence" value="ECO:0007669"/>
    <property type="project" value="UniProtKB-KW"/>
</dbReference>
<reference evidence="2 5" key="3">
    <citation type="submission" date="2018-10" db="EMBL/GenBank/DDBJ databases">
        <title>Propionibacterium australiense Genome Sequencing and Assembly.</title>
        <authorList>
            <person name="Bernier A.-M."/>
            <person name="Bernard K."/>
        </authorList>
    </citation>
    <scope>NUCLEOTIDE SEQUENCE [LARGE SCALE GENOMIC DNA]</scope>
    <source>
        <strain evidence="2 5">NML98A078</strain>
    </source>
</reference>
<reference evidence="4" key="1">
    <citation type="submission" date="2018-08" db="EMBL/GenBank/DDBJ databases">
        <authorList>
            <person name="Hornung B."/>
        </authorList>
    </citation>
    <scope>NUCLEOTIDE SEQUENCE [LARGE SCALE GENOMIC DNA]</scope>
</reference>
<dbReference type="Pfam" id="PF12697">
    <property type="entry name" value="Abhydrolase_6"/>
    <property type="match status" value="1"/>
</dbReference>
<dbReference type="Proteomes" id="UP000263928">
    <property type="component" value="Unassembled WGS sequence"/>
</dbReference>
<dbReference type="AlphaFoldDB" id="A0A383S6Z1"/>
<dbReference type="EMBL" id="RCIW01000019">
    <property type="protein sequence ID" value="RLP07126.1"/>
    <property type="molecule type" value="Genomic_DNA"/>
</dbReference>
<evidence type="ECO:0000313" key="2">
    <source>
        <dbReference type="EMBL" id="RLP07126.1"/>
    </source>
</evidence>
<dbReference type="EMBL" id="UNQJ01000012">
    <property type="protein sequence ID" value="SYZ33770.1"/>
    <property type="molecule type" value="Genomic_DNA"/>
</dbReference>
<dbReference type="Proteomes" id="UP000279336">
    <property type="component" value="Unassembled WGS sequence"/>
</dbReference>
<dbReference type="PANTHER" id="PTHR43433">
    <property type="entry name" value="HYDROLASE, ALPHA/BETA FOLD FAMILY PROTEIN"/>
    <property type="match status" value="1"/>
</dbReference>
<evidence type="ECO:0000313" key="3">
    <source>
        <dbReference type="EMBL" id="SYZ33770.1"/>
    </source>
</evidence>
<dbReference type="RefSeq" id="WP_119162106.1">
    <property type="nucleotide sequence ID" value="NZ_LR134442.1"/>
</dbReference>
<protein>
    <submittedName>
        <fullName evidence="2">Alpha/beta fold hydrolase</fullName>
    </submittedName>
    <submittedName>
        <fullName evidence="3">Alpha/beta hydrolase fold-1</fullName>
    </submittedName>
</protein>
<gene>
    <name evidence="2" type="ORF">D7U36_11455</name>
    <name evidence="3" type="ORF">PROPAUS_1723</name>
</gene>
<accession>A0A383S6Z1</accession>
<organism evidence="3 4">
    <name type="scientific">Propionibacterium australiense</name>
    <dbReference type="NCBI Taxonomy" id="119981"/>
    <lineage>
        <taxon>Bacteria</taxon>
        <taxon>Bacillati</taxon>
        <taxon>Actinomycetota</taxon>
        <taxon>Actinomycetes</taxon>
        <taxon>Propionibacteriales</taxon>
        <taxon>Propionibacteriaceae</taxon>
        <taxon>Propionibacterium</taxon>
    </lineage>
</organism>
<feature type="domain" description="AB hydrolase-1" evidence="1">
    <location>
        <begin position="4"/>
        <end position="196"/>
    </location>
</feature>